<keyword evidence="3" id="KW-1185">Reference proteome</keyword>
<dbReference type="InterPro" id="IPR010982">
    <property type="entry name" value="Lambda_DNA-bd_dom_sf"/>
</dbReference>
<protein>
    <recommendedName>
        <fullName evidence="4">Helix-turn-helix protein</fullName>
    </recommendedName>
</protein>
<organism evidence="2 3">
    <name type="scientific">Paraperlucidibaca baekdonensis</name>
    <dbReference type="NCBI Taxonomy" id="748120"/>
    <lineage>
        <taxon>Bacteria</taxon>
        <taxon>Pseudomonadati</taxon>
        <taxon>Pseudomonadota</taxon>
        <taxon>Gammaproteobacteria</taxon>
        <taxon>Moraxellales</taxon>
        <taxon>Moraxellaceae</taxon>
        <taxon>Paraperlucidibaca</taxon>
    </lineage>
</organism>
<accession>A0A3E0H722</accession>
<evidence type="ECO:0000256" key="1">
    <source>
        <dbReference type="SAM" id="MobiDB-lite"/>
    </source>
</evidence>
<feature type="compositionally biased region" description="Polar residues" evidence="1">
    <location>
        <begin position="20"/>
        <end position="31"/>
    </location>
</feature>
<proteinExistence type="predicted"/>
<sequence>MQKSALSRTQQLALKKTPQRKPTPNHLSVQNPAVDDYSMEALGRRLRIARIRRNLAIWEIAMATGFNRSTISALEHGHAGTSMAVLWAVLTYFKQQEIMASIADPDKDDYGKCLEEWMRSGRSKPIVKPYTRSSRPLLDW</sequence>
<comment type="caution">
    <text evidence="2">The sequence shown here is derived from an EMBL/GenBank/DDBJ whole genome shotgun (WGS) entry which is preliminary data.</text>
</comment>
<dbReference type="Gene3D" id="1.10.260.40">
    <property type="entry name" value="lambda repressor-like DNA-binding domains"/>
    <property type="match status" value="1"/>
</dbReference>
<reference evidence="2 3" key="1">
    <citation type="submission" date="2018-08" db="EMBL/GenBank/DDBJ databases">
        <title>Genomic Encyclopedia of Type Strains, Phase IV (KMG-IV): sequencing the most valuable type-strain genomes for metagenomic binning, comparative biology and taxonomic classification.</title>
        <authorList>
            <person name="Goeker M."/>
        </authorList>
    </citation>
    <scope>NUCLEOTIDE SEQUENCE [LARGE SCALE GENOMIC DNA]</scope>
    <source>
        <strain evidence="2 3">DSM 26022</strain>
    </source>
</reference>
<evidence type="ECO:0008006" key="4">
    <source>
        <dbReference type="Google" id="ProtNLM"/>
    </source>
</evidence>
<evidence type="ECO:0000313" key="2">
    <source>
        <dbReference type="EMBL" id="REH38834.1"/>
    </source>
</evidence>
<dbReference type="Pfam" id="PF13560">
    <property type="entry name" value="HTH_31"/>
    <property type="match status" value="1"/>
</dbReference>
<dbReference type="Proteomes" id="UP000256774">
    <property type="component" value="Unassembled WGS sequence"/>
</dbReference>
<dbReference type="SUPFAM" id="SSF47413">
    <property type="entry name" value="lambda repressor-like DNA-binding domains"/>
    <property type="match status" value="1"/>
</dbReference>
<dbReference type="EMBL" id="QUNR01000002">
    <property type="protein sequence ID" value="REH38834.1"/>
    <property type="molecule type" value="Genomic_DNA"/>
</dbReference>
<dbReference type="AlphaFoldDB" id="A0A3E0H722"/>
<gene>
    <name evidence="2" type="ORF">DFR26_0999</name>
</gene>
<feature type="region of interest" description="Disordered" evidence="1">
    <location>
        <begin position="1"/>
        <end position="32"/>
    </location>
</feature>
<dbReference type="RefSeq" id="WP_116207863.1">
    <property type="nucleotide sequence ID" value="NZ_QUNR01000002.1"/>
</dbReference>
<feature type="compositionally biased region" description="Polar residues" evidence="1">
    <location>
        <begin position="1"/>
        <end position="12"/>
    </location>
</feature>
<evidence type="ECO:0000313" key="3">
    <source>
        <dbReference type="Proteomes" id="UP000256774"/>
    </source>
</evidence>
<dbReference type="GO" id="GO:0003677">
    <property type="term" value="F:DNA binding"/>
    <property type="evidence" value="ECO:0007669"/>
    <property type="project" value="InterPro"/>
</dbReference>
<name>A0A3E0H722_9GAMM</name>